<dbReference type="VEuPathDB" id="FungiDB:SeMB42_g02257"/>
<feature type="transmembrane region" description="Helical" evidence="7">
    <location>
        <begin position="430"/>
        <end position="450"/>
    </location>
</feature>
<feature type="transmembrane region" description="Helical" evidence="7">
    <location>
        <begin position="76"/>
        <end position="105"/>
    </location>
</feature>
<dbReference type="GO" id="GO:0046474">
    <property type="term" value="P:glycerophospholipid biosynthetic process"/>
    <property type="evidence" value="ECO:0007669"/>
    <property type="project" value="TreeGrafter"/>
</dbReference>
<feature type="transmembrane region" description="Helical" evidence="7">
    <location>
        <begin position="18"/>
        <end position="37"/>
    </location>
</feature>
<gene>
    <name evidence="8" type="ORF">SeLEV6574_g06828</name>
</gene>
<evidence type="ECO:0000256" key="4">
    <source>
        <dbReference type="ARBA" id="ARBA00022989"/>
    </source>
</evidence>
<keyword evidence="2" id="KW-0808">Transferase</keyword>
<evidence type="ECO:0000256" key="7">
    <source>
        <dbReference type="SAM" id="Phobius"/>
    </source>
</evidence>
<evidence type="ECO:0000313" key="9">
    <source>
        <dbReference type="Proteomes" id="UP000320475"/>
    </source>
</evidence>
<dbReference type="AlphaFoldDB" id="A0A507CMR1"/>
<feature type="transmembrane region" description="Helical" evidence="7">
    <location>
        <begin position="400"/>
        <end position="418"/>
    </location>
</feature>
<sequence length="536" mass="58907">MDTLVAQVSKETGIAPDVLTGAIPLFGTYPFAILWLLLPKSTPPACKHLYTIVVASVLIGLVFTHTTFIKMVTMSLLTYIAVVSLQGNVCMPIVVFIGNMGYLIWNFFSSQILSQDSSTFDQTIPLMILTIKLTSIGWAIHDGTMPEDSLLPEQKVSAVKTIPGPLEFMGYLLWFPSFMVGPAIQSQEYHAFIHRLPPFDRIPNTIIPALQKLAVATIYMSVYLACASRASYVYCTTDEFANSSLVYKFTYIFFAGIITRTKYYTAWSLSDGASTLTGFGYSGYNGDTGRHEWTRARNVDVLGLELASNVRGLLESWNIKTALWLRHAVYLRLRAIHPTQSGGIATLATFITSACWHGFHVGYYLTFASGALLTSSARLVRRNVRPLVCASRYKPLYDVAGWLASVLATDYIVMPFVLFKFSDSVKAWRAFYFIPHVVMLGIVVSFKYLGAGRCVAMLGRRLGVATEPLDAGAAAKKVLGKIVVDRTEVVHERVGDRNGQSITQRSNGHVTSSVVADLAAEPTATNSGSESSNSIR</sequence>
<dbReference type="InterPro" id="IPR049941">
    <property type="entry name" value="LPLAT_7/PORCN-like"/>
</dbReference>
<feature type="transmembrane region" description="Helical" evidence="7">
    <location>
        <begin position="361"/>
        <end position="380"/>
    </location>
</feature>
<dbReference type="OrthoDB" id="286734at2759"/>
<dbReference type="GO" id="GO:0005783">
    <property type="term" value="C:endoplasmic reticulum"/>
    <property type="evidence" value="ECO:0007669"/>
    <property type="project" value="TreeGrafter"/>
</dbReference>
<evidence type="ECO:0000256" key="1">
    <source>
        <dbReference type="ARBA" id="ARBA00004141"/>
    </source>
</evidence>
<name>A0A507CMR1_9FUNG</name>
<reference evidence="8 9" key="1">
    <citation type="journal article" date="2019" name="Sci. Rep.">
        <title>Comparative genomics of chytrid fungi reveal insights into the obligate biotrophic and pathogenic lifestyle of Synchytrium endobioticum.</title>
        <authorList>
            <person name="van de Vossenberg B.T.L.H."/>
            <person name="Warris S."/>
            <person name="Nguyen H.D.T."/>
            <person name="van Gent-Pelzer M.P.E."/>
            <person name="Joly D.L."/>
            <person name="van de Geest H.C."/>
            <person name="Bonants P.J.M."/>
            <person name="Smith D.S."/>
            <person name="Levesque C.A."/>
            <person name="van der Lee T.A.J."/>
        </authorList>
    </citation>
    <scope>NUCLEOTIDE SEQUENCE [LARGE SCALE GENOMIC DNA]</scope>
    <source>
        <strain evidence="8 9">LEV6574</strain>
    </source>
</reference>
<dbReference type="GO" id="GO:0047184">
    <property type="term" value="F:1-acylglycerophosphocholine O-acyltransferase activity"/>
    <property type="evidence" value="ECO:0007669"/>
    <property type="project" value="TreeGrafter"/>
</dbReference>
<organism evidence="8 9">
    <name type="scientific">Synchytrium endobioticum</name>
    <dbReference type="NCBI Taxonomy" id="286115"/>
    <lineage>
        <taxon>Eukaryota</taxon>
        <taxon>Fungi</taxon>
        <taxon>Fungi incertae sedis</taxon>
        <taxon>Chytridiomycota</taxon>
        <taxon>Chytridiomycota incertae sedis</taxon>
        <taxon>Chytridiomycetes</taxon>
        <taxon>Synchytriales</taxon>
        <taxon>Synchytriaceae</taxon>
        <taxon>Synchytrium</taxon>
    </lineage>
</organism>
<evidence type="ECO:0000256" key="2">
    <source>
        <dbReference type="ARBA" id="ARBA00022679"/>
    </source>
</evidence>
<dbReference type="GO" id="GO:0003841">
    <property type="term" value="F:1-acylglycerol-3-phosphate O-acyltransferase activity"/>
    <property type="evidence" value="ECO:0007669"/>
    <property type="project" value="TreeGrafter"/>
</dbReference>
<dbReference type="InterPro" id="IPR004299">
    <property type="entry name" value="MBOAT_fam"/>
</dbReference>
<comment type="subcellular location">
    <subcellularLocation>
        <location evidence="1">Membrane</location>
        <topology evidence="1">Multi-pass membrane protein</topology>
    </subcellularLocation>
</comment>
<dbReference type="GO" id="GO:0030258">
    <property type="term" value="P:lipid modification"/>
    <property type="evidence" value="ECO:0007669"/>
    <property type="project" value="TreeGrafter"/>
</dbReference>
<evidence type="ECO:0000256" key="5">
    <source>
        <dbReference type="ARBA" id="ARBA00023136"/>
    </source>
</evidence>
<proteinExistence type="predicted"/>
<dbReference type="PANTHER" id="PTHR13906">
    <property type="entry name" value="PORCUPINE"/>
    <property type="match status" value="1"/>
</dbReference>
<dbReference type="Proteomes" id="UP000320475">
    <property type="component" value="Unassembled WGS sequence"/>
</dbReference>
<evidence type="ECO:0000256" key="6">
    <source>
        <dbReference type="ARBA" id="ARBA00023315"/>
    </source>
</evidence>
<dbReference type="EMBL" id="QEAM01000419">
    <property type="protein sequence ID" value="TPX40043.1"/>
    <property type="molecule type" value="Genomic_DNA"/>
</dbReference>
<accession>A0A507CMR1</accession>
<feature type="transmembrane region" description="Helical" evidence="7">
    <location>
        <begin position="49"/>
        <end position="69"/>
    </location>
</feature>
<dbReference type="Pfam" id="PF03062">
    <property type="entry name" value="MBOAT"/>
    <property type="match status" value="1"/>
</dbReference>
<dbReference type="PANTHER" id="PTHR13906:SF4">
    <property type="entry name" value="LYSOPHOSPHOLIPID ACYLTRANSFERASE 6"/>
    <property type="match status" value="1"/>
</dbReference>
<keyword evidence="4 7" id="KW-1133">Transmembrane helix</keyword>
<evidence type="ECO:0000313" key="8">
    <source>
        <dbReference type="EMBL" id="TPX40043.1"/>
    </source>
</evidence>
<keyword evidence="5 7" id="KW-0472">Membrane</keyword>
<dbReference type="GO" id="GO:0016020">
    <property type="term" value="C:membrane"/>
    <property type="evidence" value="ECO:0007669"/>
    <property type="project" value="UniProtKB-SubCell"/>
</dbReference>
<evidence type="ECO:0000256" key="3">
    <source>
        <dbReference type="ARBA" id="ARBA00022692"/>
    </source>
</evidence>
<keyword evidence="3 7" id="KW-0812">Transmembrane</keyword>
<keyword evidence="6" id="KW-0012">Acyltransferase</keyword>
<comment type="caution">
    <text evidence="8">The sequence shown here is derived from an EMBL/GenBank/DDBJ whole genome shotgun (WGS) entry which is preliminary data.</text>
</comment>
<protein>
    <submittedName>
        <fullName evidence="8">Uncharacterized protein</fullName>
    </submittedName>
</protein>